<evidence type="ECO:0000313" key="3">
    <source>
        <dbReference type="Proteomes" id="UP000645828"/>
    </source>
</evidence>
<gene>
    <name evidence="2" type="ORF">NYPRO_LOCUS17379</name>
</gene>
<feature type="region of interest" description="Disordered" evidence="1">
    <location>
        <begin position="237"/>
        <end position="259"/>
    </location>
</feature>
<protein>
    <submittedName>
        <fullName evidence="2">(raccoon dog) hypothetical protein</fullName>
    </submittedName>
</protein>
<accession>A0A811Z6Y2</accession>
<dbReference type="InterPro" id="IPR036946">
    <property type="entry name" value="G_retro_matrix_sf"/>
</dbReference>
<dbReference type="PANTHER" id="PTHR33166">
    <property type="entry name" value="GAG_P30 DOMAIN-CONTAINING PROTEIN"/>
    <property type="match status" value="1"/>
</dbReference>
<dbReference type="Gene3D" id="1.10.150.180">
    <property type="entry name" value="Gamma-retroviral matrix domain"/>
    <property type="match status" value="1"/>
</dbReference>
<dbReference type="EMBL" id="CAJHUB010000758">
    <property type="protein sequence ID" value="CAD7684586.1"/>
    <property type="molecule type" value="Genomic_DNA"/>
</dbReference>
<reference evidence="2" key="1">
    <citation type="submission" date="2020-12" db="EMBL/GenBank/DDBJ databases">
        <authorList>
            <consortium name="Molecular Ecology Group"/>
        </authorList>
    </citation>
    <scope>NUCLEOTIDE SEQUENCE</scope>
    <source>
        <strain evidence="2">TBG_1078</strain>
    </source>
</reference>
<feature type="compositionally biased region" description="Polar residues" evidence="1">
    <location>
        <begin position="248"/>
        <end position="259"/>
    </location>
</feature>
<organism evidence="2 3">
    <name type="scientific">Nyctereutes procyonoides</name>
    <name type="common">Raccoon dog</name>
    <name type="synonym">Canis procyonoides</name>
    <dbReference type="NCBI Taxonomy" id="34880"/>
    <lineage>
        <taxon>Eukaryota</taxon>
        <taxon>Metazoa</taxon>
        <taxon>Chordata</taxon>
        <taxon>Craniata</taxon>
        <taxon>Vertebrata</taxon>
        <taxon>Euteleostomi</taxon>
        <taxon>Mammalia</taxon>
        <taxon>Eutheria</taxon>
        <taxon>Laurasiatheria</taxon>
        <taxon>Carnivora</taxon>
        <taxon>Caniformia</taxon>
        <taxon>Canidae</taxon>
        <taxon>Nyctereutes</taxon>
    </lineage>
</organism>
<dbReference type="InterPro" id="IPR050462">
    <property type="entry name" value="Retroviral_Gag-Pol_poly"/>
</dbReference>
<evidence type="ECO:0000256" key="1">
    <source>
        <dbReference type="SAM" id="MobiDB-lite"/>
    </source>
</evidence>
<feature type="region of interest" description="Disordered" evidence="1">
    <location>
        <begin position="1"/>
        <end position="22"/>
    </location>
</feature>
<sequence length="259" mass="28976">MHREPDVGIDPGSPGSRPGPKEGAKSLYVLIVLTVIKSSGEQHSKHTVSQNKTKNWCLGGSAVKWLPSAQLPKNLTFGAETREEIEPLQQHGGSLLLRRTGTPLSFSAGVTGLLVSKFDSKTPLGCLLANLRTLELDQDLRRRRLIHYCTVAWPQYRLNNQSQWPPEGTFDYQILTDLDNLCRRQGKWSEVPYVQAFWTLRSRPELCSSCSTSQDGLRHTPQPERLQMWWPQSSLSTSSRGLGYPGPFSQTTGRHLSPV</sequence>
<dbReference type="SUPFAM" id="SSF47836">
    <property type="entry name" value="Retroviral matrix proteins"/>
    <property type="match status" value="1"/>
</dbReference>
<evidence type="ECO:0000313" key="2">
    <source>
        <dbReference type="EMBL" id="CAD7684586.1"/>
    </source>
</evidence>
<keyword evidence="3" id="KW-1185">Reference proteome</keyword>
<dbReference type="AlphaFoldDB" id="A0A811Z6Y2"/>
<proteinExistence type="predicted"/>
<dbReference type="InterPro" id="IPR010999">
    <property type="entry name" value="Retrovr_matrix"/>
</dbReference>
<comment type="caution">
    <text evidence="2">The sequence shown here is derived from an EMBL/GenBank/DDBJ whole genome shotgun (WGS) entry which is preliminary data.</text>
</comment>
<name>A0A811Z6Y2_NYCPR</name>
<dbReference type="Proteomes" id="UP000645828">
    <property type="component" value="Unassembled WGS sequence"/>
</dbReference>